<dbReference type="GO" id="GO:0016810">
    <property type="term" value="F:hydrolase activity, acting on carbon-nitrogen (but not peptide) bonds"/>
    <property type="evidence" value="ECO:0007669"/>
    <property type="project" value="InterPro"/>
</dbReference>
<evidence type="ECO:0000256" key="2">
    <source>
        <dbReference type="ARBA" id="ARBA00022676"/>
    </source>
</evidence>
<dbReference type="PANTHER" id="PTHR43630:SF1">
    <property type="entry name" value="POLY-BETA-1,6-N-ACETYL-D-GLUCOSAMINE SYNTHASE"/>
    <property type="match status" value="1"/>
</dbReference>
<dbReference type="AlphaFoldDB" id="A0A317JVZ8"/>
<dbReference type="Gene3D" id="3.20.20.370">
    <property type="entry name" value="Glycoside hydrolase/deacetylase"/>
    <property type="match status" value="1"/>
</dbReference>
<dbReference type="OrthoDB" id="3864432at2"/>
<feature type="transmembrane region" description="Helical" evidence="4">
    <location>
        <begin position="875"/>
        <end position="894"/>
    </location>
</feature>
<evidence type="ECO:0000259" key="5">
    <source>
        <dbReference type="PROSITE" id="PS51677"/>
    </source>
</evidence>
<keyword evidence="2" id="KW-0328">Glycosyltransferase</keyword>
<feature type="transmembrane region" description="Helical" evidence="4">
    <location>
        <begin position="900"/>
        <end position="917"/>
    </location>
</feature>
<evidence type="ECO:0000256" key="4">
    <source>
        <dbReference type="SAM" id="Phobius"/>
    </source>
</evidence>
<keyword evidence="3 6" id="KW-0808">Transferase</keyword>
<evidence type="ECO:0000313" key="6">
    <source>
        <dbReference type="EMBL" id="PWU43233.1"/>
    </source>
</evidence>
<feature type="transmembrane region" description="Helical" evidence="4">
    <location>
        <begin position="929"/>
        <end position="946"/>
    </location>
</feature>
<dbReference type="InterPro" id="IPR002656">
    <property type="entry name" value="Acyl_transf_3_dom"/>
</dbReference>
<dbReference type="InterPro" id="IPR002509">
    <property type="entry name" value="NODB_dom"/>
</dbReference>
<name>A0A317JVZ8_9ACTN</name>
<comment type="similarity">
    <text evidence="1">Belongs to the glycosyltransferase 2 family.</text>
</comment>
<dbReference type="CDD" id="cd06423">
    <property type="entry name" value="CESA_like"/>
    <property type="match status" value="1"/>
</dbReference>
<feature type="transmembrane region" description="Helical" evidence="4">
    <location>
        <begin position="797"/>
        <end position="816"/>
    </location>
</feature>
<feature type="transmembrane region" description="Helical" evidence="4">
    <location>
        <begin position="847"/>
        <end position="868"/>
    </location>
</feature>
<keyword evidence="4" id="KW-0472">Membrane</keyword>
<feature type="transmembrane region" description="Helical" evidence="4">
    <location>
        <begin position="615"/>
        <end position="640"/>
    </location>
</feature>
<evidence type="ECO:0000256" key="1">
    <source>
        <dbReference type="ARBA" id="ARBA00006739"/>
    </source>
</evidence>
<dbReference type="GO" id="GO:0016757">
    <property type="term" value="F:glycosyltransferase activity"/>
    <property type="evidence" value="ECO:0007669"/>
    <property type="project" value="UniProtKB-KW"/>
</dbReference>
<feature type="transmembrane region" description="Helical" evidence="4">
    <location>
        <begin position="646"/>
        <end position="666"/>
    </location>
</feature>
<gene>
    <name evidence="6" type="ORF">DLJ46_32515</name>
</gene>
<keyword evidence="4" id="KW-1133">Transmembrane helix</keyword>
<dbReference type="SUPFAM" id="SSF88713">
    <property type="entry name" value="Glycoside hydrolase/deacetylase"/>
    <property type="match status" value="1"/>
</dbReference>
<reference evidence="7" key="1">
    <citation type="submission" date="2018-05" db="EMBL/GenBank/DDBJ databases">
        <title>Micromonospora globispora sp. nov. and Micromonospora rugosa sp. nov., isolated from marine sediment.</title>
        <authorList>
            <person name="Carro L."/>
            <person name="Aysel V."/>
            <person name="Cetin D."/>
            <person name="Igual J.M."/>
            <person name="Klenk H.-P."/>
            <person name="Trujillo M.E."/>
            <person name="Sahin N."/>
        </authorList>
    </citation>
    <scope>NUCLEOTIDE SEQUENCE [LARGE SCALE GENOMIC DNA]</scope>
    <source>
        <strain evidence="7">S2904</strain>
    </source>
</reference>
<keyword evidence="7" id="KW-1185">Reference proteome</keyword>
<proteinExistence type="inferred from homology"/>
<feature type="transmembrane region" description="Helical" evidence="4">
    <location>
        <begin position="958"/>
        <end position="977"/>
    </location>
</feature>
<evidence type="ECO:0000256" key="3">
    <source>
        <dbReference type="ARBA" id="ARBA00022679"/>
    </source>
</evidence>
<evidence type="ECO:0000313" key="7">
    <source>
        <dbReference type="Proteomes" id="UP000245683"/>
    </source>
</evidence>
<feature type="domain" description="NodB homology" evidence="5">
    <location>
        <begin position="91"/>
        <end position="278"/>
    </location>
</feature>
<dbReference type="Pfam" id="PF01522">
    <property type="entry name" value="Polysacc_deac_1"/>
    <property type="match status" value="1"/>
</dbReference>
<feature type="transmembrane region" description="Helical" evidence="4">
    <location>
        <begin position="324"/>
        <end position="347"/>
    </location>
</feature>
<dbReference type="Pfam" id="PF01757">
    <property type="entry name" value="Acyl_transf_3"/>
    <property type="match status" value="1"/>
</dbReference>
<feature type="transmembrane region" description="Helical" evidence="4">
    <location>
        <begin position="1029"/>
        <end position="1049"/>
    </location>
</feature>
<dbReference type="PROSITE" id="PS51677">
    <property type="entry name" value="NODB"/>
    <property type="match status" value="1"/>
</dbReference>
<dbReference type="SUPFAM" id="SSF53448">
    <property type="entry name" value="Nucleotide-diphospho-sugar transferases"/>
    <property type="match status" value="1"/>
</dbReference>
<dbReference type="InterPro" id="IPR029044">
    <property type="entry name" value="Nucleotide-diphossugar_trans"/>
</dbReference>
<dbReference type="Proteomes" id="UP000245683">
    <property type="component" value="Unassembled WGS sequence"/>
</dbReference>
<feature type="transmembrane region" description="Helical" evidence="4">
    <location>
        <begin position="21"/>
        <end position="43"/>
    </location>
</feature>
<feature type="transmembrane region" description="Helical" evidence="4">
    <location>
        <begin position="687"/>
        <end position="707"/>
    </location>
</feature>
<dbReference type="PANTHER" id="PTHR43630">
    <property type="entry name" value="POLY-BETA-1,6-N-ACETYL-D-GLUCOSAMINE SYNTHASE"/>
    <property type="match status" value="1"/>
</dbReference>
<dbReference type="RefSeq" id="WP_109948289.1">
    <property type="nucleotide sequence ID" value="NZ_QGGF01000447.1"/>
</dbReference>
<dbReference type="Gene3D" id="3.90.550.10">
    <property type="entry name" value="Spore Coat Polysaccharide Biosynthesis Protein SpsA, Chain A"/>
    <property type="match status" value="1"/>
</dbReference>
<dbReference type="InterPro" id="IPR011330">
    <property type="entry name" value="Glyco_hydro/deAcase_b/a-brl"/>
</dbReference>
<organism evidence="6 7">
    <name type="scientific">Micromonospora globispora</name>
    <dbReference type="NCBI Taxonomy" id="1450148"/>
    <lineage>
        <taxon>Bacteria</taxon>
        <taxon>Bacillati</taxon>
        <taxon>Actinomycetota</taxon>
        <taxon>Actinomycetes</taxon>
        <taxon>Micromonosporales</taxon>
        <taxon>Micromonosporaceae</taxon>
        <taxon>Micromonospora</taxon>
    </lineage>
</organism>
<accession>A0A317JVZ8</accession>
<dbReference type="GO" id="GO:0005975">
    <property type="term" value="P:carbohydrate metabolic process"/>
    <property type="evidence" value="ECO:0007669"/>
    <property type="project" value="InterPro"/>
</dbReference>
<dbReference type="Pfam" id="PF00535">
    <property type="entry name" value="Glycos_transf_2"/>
    <property type="match status" value="1"/>
</dbReference>
<protein>
    <submittedName>
        <fullName evidence="6">Glycosyl transferase</fullName>
    </submittedName>
</protein>
<sequence length="1101" mass="120315">MSLSTRRPPVRDGVRRGSGRLGLRAGRFICAALVTVVVSVLLVEAYANANFTPDHVRKDGGQSAVPTRIVEGGPVIDTRGEQARSYRLPPKTIALTFDDGPDPVWTPRVLDVLRRYRTPATFFVIGSQVARHGDLTRRIAAEGHELGVHTFTHPDASLLPDWRRRMEYAQTQMAIVAAAGVRTSLLRFPYSSMADAIDDENWPVIKEAGRLGYLTAVNDTDSQDWARPGVDAIVRNMTPADGAGAVVLLHDAGGDRSQTVAALERFIPAMIARGYTFTTISAGVNRAGPSVTPIPGDVPASALDRWRAAPVTWVIRVADLFVRALSALFLVVGMLMLARTLLLLLLAGRLARRRRAHQWPWGVLTASVSVIVPAYNEQAGIVATVRSLVANDHREIEIIVVDDGSTDGTADLVDALGLDGVRVIRKPNGGKASALNTGIRYASHDIIVMVDADTVFEPDAIRRLIEPFTDPRVGAVAGNVKAANRRGLLGQWQHIEYVIGFNLDRRFYEMLRCMPTVPGAIGAFRRRALVGAGGMSDDTLAEDTDITMAILRDGWRVVYQDRALAWTEAPATVADLWKQRYRWSYGTMQAMWKHRHAVFDHGASGRFGRCGLPMLVLFGVLLPLLGPVLDLMAIYGLFFLDSTKTALAWLAMLALQAITATVAFRLDGERLRPLLVLPLQQFAYRQLMYLVLARSMVTALTGTRLSWRKLKRAGDPPTGDELAAAGAVGTPGRDRWFDSLRALALGRVIAYHMFGAAWLSFVFPAMGVMFALGGSLMAQSLRRSPKRAVASRLRRLLPAYWALGAVLVPLMIWHGWSDRPAWPALLSWLVPVVQPPGNAWAADVTGVLWYLVAYLWFVVLSPALLALYRRWPLPCLLLPLGGVVLLQTAIPALGGPVEPVLTDLATFGACWVVGFAHRDGRLRRLPLSSLLALAALCLGIGAAWVATHPQAVLDLNDIPVAQAFWSLGFVLLLLRAAPPMDWLARVRPLDRLVTALNGRALTIYLWHNAAIAVSFGLGDLLGLWRFGNVGDLAVAVVIISGVVLLLGWIEDVSARRRPRLVPWARPSRAPAAEDEGSYRPPAHPLPTIPVDTVRDEVTVRL</sequence>
<keyword evidence="4" id="KW-0812">Transmembrane</keyword>
<dbReference type="InterPro" id="IPR001173">
    <property type="entry name" value="Glyco_trans_2-like"/>
</dbReference>
<comment type="caution">
    <text evidence="6">The sequence shown here is derived from an EMBL/GenBank/DDBJ whole genome shotgun (WGS) entry which is preliminary data.</text>
</comment>
<dbReference type="GO" id="GO:0016747">
    <property type="term" value="F:acyltransferase activity, transferring groups other than amino-acyl groups"/>
    <property type="evidence" value="ECO:0007669"/>
    <property type="project" value="InterPro"/>
</dbReference>
<feature type="transmembrane region" description="Helical" evidence="4">
    <location>
        <begin position="749"/>
        <end position="776"/>
    </location>
</feature>
<feature type="transmembrane region" description="Helical" evidence="4">
    <location>
        <begin position="998"/>
        <end position="1017"/>
    </location>
</feature>
<dbReference type="EMBL" id="QGSV01000479">
    <property type="protein sequence ID" value="PWU43233.1"/>
    <property type="molecule type" value="Genomic_DNA"/>
</dbReference>